<evidence type="ECO:0000256" key="2">
    <source>
        <dbReference type="ARBA" id="ARBA00004651"/>
    </source>
</evidence>
<sequence length="202" mass="22713">MDALLQPAWTLVGTPFTWLELLAFLLSIAMVLANMRQWLVGWPLAAASSLLYGLLFFHGQLYGEAALQLFFVAMAIWGFLQWWQGRAQSTLTVRRMAPTAWAWSLGSIAVGAPLLGWVLDHYTDSPLPYWDAVPTVASVVATVQLGRKYLENWGFWVAVNAVSVILFSLRAYWLTVLLYAAFIPLSVLGWRAWARAPRMPRP</sequence>
<evidence type="ECO:0000256" key="10">
    <source>
        <dbReference type="SAM" id="Phobius"/>
    </source>
</evidence>
<dbReference type="EMBL" id="JAEDAL010000003">
    <property type="protein sequence ID" value="MBH9552897.1"/>
    <property type="molecule type" value="Genomic_DNA"/>
</dbReference>
<evidence type="ECO:0000256" key="7">
    <source>
        <dbReference type="ARBA" id="ARBA00022692"/>
    </source>
</evidence>
<dbReference type="AlphaFoldDB" id="A0A931IVW3"/>
<keyword evidence="9 10" id="KW-0472">Membrane</keyword>
<evidence type="ECO:0000313" key="11">
    <source>
        <dbReference type="EMBL" id="MBH9552897.1"/>
    </source>
</evidence>
<comment type="caution">
    <text evidence="11">The sequence shown here is derived from an EMBL/GenBank/DDBJ whole genome shotgun (WGS) entry which is preliminary data.</text>
</comment>
<keyword evidence="7 10" id="KW-0812">Transmembrane</keyword>
<reference evidence="11" key="1">
    <citation type="submission" date="2020-12" db="EMBL/GenBank/DDBJ databases">
        <title>The genome sequence of Inhella sp. 4Y17.</title>
        <authorList>
            <person name="Liu Y."/>
        </authorList>
    </citation>
    <scope>NUCLEOTIDE SEQUENCE</scope>
    <source>
        <strain evidence="11">4Y10</strain>
    </source>
</reference>
<name>A0A931IVW3_9BURK</name>
<dbReference type="NCBIfam" id="TIGR01528">
    <property type="entry name" value="NMN_trans_PnuC"/>
    <property type="match status" value="1"/>
</dbReference>
<keyword evidence="12" id="KW-1185">Reference proteome</keyword>
<feature type="transmembrane region" description="Helical" evidence="10">
    <location>
        <begin position="12"/>
        <end position="32"/>
    </location>
</feature>
<organism evidence="11 12">
    <name type="scientific">Inhella gelatinilytica</name>
    <dbReference type="NCBI Taxonomy" id="2795030"/>
    <lineage>
        <taxon>Bacteria</taxon>
        <taxon>Pseudomonadati</taxon>
        <taxon>Pseudomonadota</taxon>
        <taxon>Betaproteobacteria</taxon>
        <taxon>Burkholderiales</taxon>
        <taxon>Sphaerotilaceae</taxon>
        <taxon>Inhella</taxon>
    </lineage>
</organism>
<evidence type="ECO:0000313" key="12">
    <source>
        <dbReference type="Proteomes" id="UP000620139"/>
    </source>
</evidence>
<keyword evidence="5" id="KW-0813">Transport</keyword>
<comment type="function">
    <text evidence="1">Required for nicotinamide riboside transport across the inner membrane.</text>
</comment>
<proteinExistence type="inferred from homology"/>
<dbReference type="PANTHER" id="PTHR36122">
    <property type="entry name" value="NICOTINAMIDE RIBOSIDE TRANSPORTER PNUC"/>
    <property type="match status" value="1"/>
</dbReference>
<accession>A0A931IVW3</accession>
<keyword evidence="6" id="KW-1003">Cell membrane</keyword>
<dbReference type="GO" id="GO:0034257">
    <property type="term" value="F:nicotinamide riboside transmembrane transporter activity"/>
    <property type="evidence" value="ECO:0007669"/>
    <property type="project" value="InterPro"/>
</dbReference>
<dbReference type="Proteomes" id="UP000620139">
    <property type="component" value="Unassembled WGS sequence"/>
</dbReference>
<dbReference type="InterPro" id="IPR006419">
    <property type="entry name" value="NMN_transpt_PnuC"/>
</dbReference>
<dbReference type="RefSeq" id="WP_198100512.1">
    <property type="nucleotide sequence ID" value="NZ_JAEDAL010000003.1"/>
</dbReference>
<keyword evidence="8 10" id="KW-1133">Transmembrane helix</keyword>
<feature type="transmembrane region" description="Helical" evidence="10">
    <location>
        <begin position="176"/>
        <end position="194"/>
    </location>
</feature>
<protein>
    <recommendedName>
        <fullName evidence="4">Nicotinamide riboside transporter PnuC</fullName>
    </recommendedName>
</protein>
<evidence type="ECO:0000256" key="3">
    <source>
        <dbReference type="ARBA" id="ARBA00006669"/>
    </source>
</evidence>
<feature type="transmembrane region" description="Helical" evidence="10">
    <location>
        <begin position="39"/>
        <end position="59"/>
    </location>
</feature>
<evidence type="ECO:0000256" key="6">
    <source>
        <dbReference type="ARBA" id="ARBA00022475"/>
    </source>
</evidence>
<comment type="subcellular location">
    <subcellularLocation>
        <location evidence="2">Cell membrane</location>
        <topology evidence="2">Multi-pass membrane protein</topology>
    </subcellularLocation>
</comment>
<gene>
    <name evidence="11" type="ORF">I7X43_08525</name>
</gene>
<evidence type="ECO:0000256" key="1">
    <source>
        <dbReference type="ARBA" id="ARBA00002672"/>
    </source>
</evidence>
<evidence type="ECO:0000256" key="9">
    <source>
        <dbReference type="ARBA" id="ARBA00023136"/>
    </source>
</evidence>
<dbReference type="PANTHER" id="PTHR36122:SF2">
    <property type="entry name" value="NICOTINAMIDE RIBOSIDE TRANSPORTER PNUC"/>
    <property type="match status" value="1"/>
</dbReference>
<evidence type="ECO:0000256" key="5">
    <source>
        <dbReference type="ARBA" id="ARBA00022448"/>
    </source>
</evidence>
<comment type="similarity">
    <text evidence="3">Belongs to the nicotinamide ribonucleoside (NR) uptake permease (TC 4.B.1) family.</text>
</comment>
<dbReference type="GO" id="GO:0005886">
    <property type="term" value="C:plasma membrane"/>
    <property type="evidence" value="ECO:0007669"/>
    <property type="project" value="UniProtKB-SubCell"/>
</dbReference>
<dbReference type="Pfam" id="PF04973">
    <property type="entry name" value="NMN_transporter"/>
    <property type="match status" value="1"/>
</dbReference>
<feature type="transmembrane region" description="Helical" evidence="10">
    <location>
        <begin position="95"/>
        <end position="115"/>
    </location>
</feature>
<evidence type="ECO:0000256" key="8">
    <source>
        <dbReference type="ARBA" id="ARBA00022989"/>
    </source>
</evidence>
<evidence type="ECO:0000256" key="4">
    <source>
        <dbReference type="ARBA" id="ARBA00017522"/>
    </source>
</evidence>
<feature type="transmembrane region" description="Helical" evidence="10">
    <location>
        <begin position="65"/>
        <end position="83"/>
    </location>
</feature>